<dbReference type="EMBL" id="CH473948">
    <property type="protein sequence ID" value="EDM05599.1"/>
    <property type="molecule type" value="Genomic_DNA"/>
</dbReference>
<dbReference type="GO" id="GO:0005525">
    <property type="term" value="F:GTP binding"/>
    <property type="evidence" value="ECO:0007669"/>
    <property type="project" value="InterPro"/>
</dbReference>
<feature type="domain" description="Septin-type G" evidence="1">
    <location>
        <begin position="1"/>
        <end position="99"/>
    </location>
</feature>
<dbReference type="Gene3D" id="3.40.50.300">
    <property type="entry name" value="P-loop containing nucleotide triphosphate hydrolases"/>
    <property type="match status" value="1"/>
</dbReference>
<evidence type="ECO:0000259" key="1">
    <source>
        <dbReference type="PROSITE" id="PS51719"/>
    </source>
</evidence>
<protein>
    <submittedName>
        <fullName evidence="2">RCG34176, isoform CRA_e</fullName>
    </submittedName>
</protein>
<evidence type="ECO:0000313" key="3">
    <source>
        <dbReference type="Proteomes" id="UP000234681"/>
    </source>
</evidence>
<dbReference type="Pfam" id="PF00735">
    <property type="entry name" value="Septin"/>
    <property type="match status" value="1"/>
</dbReference>
<evidence type="ECO:0000313" key="2">
    <source>
        <dbReference type="EMBL" id="EDM05599.1"/>
    </source>
</evidence>
<dbReference type="AlphaFoldDB" id="A6HHU4"/>
<dbReference type="PANTHER" id="PTHR18884">
    <property type="entry name" value="SEPTIN"/>
    <property type="match status" value="1"/>
</dbReference>
<dbReference type="PROSITE" id="PS51719">
    <property type="entry name" value="G_SEPTIN"/>
    <property type="match status" value="1"/>
</dbReference>
<sequence length="99" mass="11168">MKALHQRVNIVPILAKADTLTPSEVDRKKCKVREANGGRGLGGLLERMGYPELWTPSSVCQIREEIEHFGIKIYQFPDCDSDEDEDFKLQDQALKVGPP</sequence>
<dbReference type="InterPro" id="IPR030379">
    <property type="entry name" value="G_SEPTIN_dom"/>
</dbReference>
<reference evidence="2 3" key="1">
    <citation type="submission" date="2005-07" db="EMBL/GenBank/DDBJ databases">
        <authorList>
            <person name="Mural R.J."/>
            <person name="Li P.W."/>
            <person name="Adams M.D."/>
            <person name="Amanatides P.G."/>
            <person name="Baden-Tillson H."/>
            <person name="Barnstead M."/>
            <person name="Chin S.H."/>
            <person name="Dew I."/>
            <person name="Evans C.A."/>
            <person name="Ferriera S."/>
            <person name="Flanigan M."/>
            <person name="Fosler C."/>
            <person name="Glodek A."/>
            <person name="Gu Z."/>
            <person name="Holt R.A."/>
            <person name="Jennings D."/>
            <person name="Kraft C.L."/>
            <person name="Lu F."/>
            <person name="Nguyen T."/>
            <person name="Nusskern D.R."/>
            <person name="Pfannkoch C.M."/>
            <person name="Sitter C."/>
            <person name="Sutton G.G."/>
            <person name="Venter J.C."/>
            <person name="Wang Z."/>
            <person name="Woodage T."/>
            <person name="Zheng X.H."/>
            <person name="Zhong F."/>
        </authorList>
    </citation>
    <scope>NUCLEOTIDE SEQUENCE [LARGE SCALE GENOMIC DNA]</scope>
    <source>
        <strain>BN</strain>
        <strain evidence="3">Sprague-Dawley</strain>
    </source>
</reference>
<dbReference type="Proteomes" id="UP000234681">
    <property type="component" value="Chromosome 10"/>
</dbReference>
<gene>
    <name evidence="2" type="ORF">rCG_34176</name>
</gene>
<organism evidence="2 3">
    <name type="scientific">Rattus norvegicus</name>
    <name type="common">Rat</name>
    <dbReference type="NCBI Taxonomy" id="10116"/>
    <lineage>
        <taxon>Eukaryota</taxon>
        <taxon>Metazoa</taxon>
        <taxon>Chordata</taxon>
        <taxon>Craniata</taxon>
        <taxon>Vertebrata</taxon>
        <taxon>Euteleostomi</taxon>
        <taxon>Mammalia</taxon>
        <taxon>Eutheria</taxon>
        <taxon>Euarchontoglires</taxon>
        <taxon>Glires</taxon>
        <taxon>Rodentia</taxon>
        <taxon>Myomorpha</taxon>
        <taxon>Muroidea</taxon>
        <taxon>Muridae</taxon>
        <taxon>Murinae</taxon>
        <taxon>Rattus</taxon>
    </lineage>
</organism>
<name>A6HHU4_RAT</name>
<proteinExistence type="predicted"/>
<dbReference type="InterPro" id="IPR027417">
    <property type="entry name" value="P-loop_NTPase"/>
</dbReference>
<accession>A6HHU4</accession>